<evidence type="ECO:0000313" key="2">
    <source>
        <dbReference type="Proteomes" id="UP000005850"/>
    </source>
</evidence>
<gene>
    <name evidence="1" type="ORF">BRLA_c025100</name>
</gene>
<sequence>MKMNQLKKHQKKNIWIRSEIGEGEFDPYDENTDVIVTFPNRTRYVASFFTYKNIESIRQHNKECGENMSGLYFWSSDMVIVDNIKAETITSIIDQLITEDKFESLFTKIEDVSPESDHLYDEGFFDF</sequence>
<dbReference type="RefSeq" id="WP_003336377.1">
    <property type="nucleotide sequence ID" value="NZ_CP007806.1"/>
</dbReference>
<dbReference type="eggNOG" id="ENOG50334GW">
    <property type="taxonomic scope" value="Bacteria"/>
</dbReference>
<name>A0A075RBF2_BRELA</name>
<protein>
    <submittedName>
        <fullName evidence="1">Uncharacterized protein</fullName>
    </submittedName>
</protein>
<dbReference type="KEGG" id="blr:BRLA_c025100"/>
<evidence type="ECO:0000313" key="1">
    <source>
        <dbReference type="EMBL" id="AIG26830.1"/>
    </source>
</evidence>
<organism evidence="1 2">
    <name type="scientific">Brevibacillus laterosporus LMG 15441</name>
    <dbReference type="NCBI Taxonomy" id="1042163"/>
    <lineage>
        <taxon>Bacteria</taxon>
        <taxon>Bacillati</taxon>
        <taxon>Bacillota</taxon>
        <taxon>Bacilli</taxon>
        <taxon>Bacillales</taxon>
        <taxon>Paenibacillaceae</taxon>
        <taxon>Brevibacillus</taxon>
    </lineage>
</organism>
<proteinExistence type="predicted"/>
<accession>A0A075RBF2</accession>
<dbReference type="HOGENOM" id="CLU_138508_0_0_9"/>
<dbReference type="EMBL" id="CP007806">
    <property type="protein sequence ID" value="AIG26830.1"/>
    <property type="molecule type" value="Genomic_DNA"/>
</dbReference>
<reference evidence="1 2" key="1">
    <citation type="journal article" date="2011" name="J. Bacteriol.">
        <title>Genome sequence of Brevibacillus laterosporus LMG 15441, a pathogen of invertebrates.</title>
        <authorList>
            <person name="Djukic M."/>
            <person name="Poehlein A."/>
            <person name="Thurmer A."/>
            <person name="Daniel R."/>
        </authorList>
    </citation>
    <scope>NUCLEOTIDE SEQUENCE [LARGE SCALE GENOMIC DNA]</scope>
    <source>
        <strain evidence="1 2">LMG 15441</strain>
    </source>
</reference>
<keyword evidence="2" id="KW-1185">Reference proteome</keyword>
<dbReference type="Proteomes" id="UP000005850">
    <property type="component" value="Chromosome"/>
</dbReference>
<dbReference type="AlphaFoldDB" id="A0A075RBF2"/>